<comment type="similarity">
    <text evidence="2 6">Belongs to the ARPC2 family.</text>
</comment>
<dbReference type="GO" id="GO:0030041">
    <property type="term" value="P:actin filament polymerization"/>
    <property type="evidence" value="ECO:0007669"/>
    <property type="project" value="InterPro"/>
</dbReference>
<dbReference type="PANTHER" id="PTHR12058:SF0">
    <property type="entry name" value="ACTIN-RELATED PROTEIN 2_3 COMPLEX SUBUNIT 2"/>
    <property type="match status" value="1"/>
</dbReference>
<evidence type="ECO:0000256" key="1">
    <source>
        <dbReference type="ARBA" id="ARBA00004245"/>
    </source>
</evidence>
<dbReference type="Pfam" id="PF04045">
    <property type="entry name" value="P34-Arc"/>
    <property type="match status" value="1"/>
</dbReference>
<evidence type="ECO:0000256" key="4">
    <source>
        <dbReference type="ARBA" id="ARBA00023203"/>
    </source>
</evidence>
<dbReference type="GO" id="GO:0034314">
    <property type="term" value="P:Arp2/3 complex-mediated actin nucleation"/>
    <property type="evidence" value="ECO:0007669"/>
    <property type="project" value="InterPro"/>
</dbReference>
<dbReference type="GO" id="GO:0005200">
    <property type="term" value="F:structural constituent of cytoskeleton"/>
    <property type="evidence" value="ECO:0007669"/>
    <property type="project" value="TreeGrafter"/>
</dbReference>
<comment type="subcellular location">
    <subcellularLocation>
        <location evidence="1 6">Cytoplasm</location>
        <location evidence="1 6">Cytoskeleton</location>
    </subcellularLocation>
</comment>
<dbReference type="AlphaFoldDB" id="A0A6G3MJ80"/>
<comment type="function">
    <text evidence="6">Functions as actin-binding component of the Arp2/3 complex which is involved in regulation of actin polymerization and together with an activating nucleation-promoting factor (NPF) mediates the formation of branched actin networks.</text>
</comment>
<name>A0A6G3MJ80_HENSL</name>
<keyword evidence="5 6" id="KW-0206">Cytoskeleton</keyword>
<keyword evidence="3 6" id="KW-0963">Cytoplasm</keyword>
<dbReference type="GO" id="GO:0051015">
    <property type="term" value="F:actin filament binding"/>
    <property type="evidence" value="ECO:0007669"/>
    <property type="project" value="TreeGrafter"/>
</dbReference>
<reference evidence="7" key="1">
    <citation type="submission" date="2018-11" db="EMBL/GenBank/DDBJ databases">
        <title>Henneguya salminicola genome and transcriptome.</title>
        <authorList>
            <person name="Yahalomi D."/>
            <person name="Atkinson S.D."/>
            <person name="Neuhof M."/>
            <person name="Chang E.S."/>
            <person name="Philippe H."/>
            <person name="Cartwright P."/>
            <person name="Bartholomew J.L."/>
            <person name="Huchon D."/>
        </authorList>
    </citation>
    <scope>NUCLEOTIDE SEQUENCE</scope>
    <source>
        <strain evidence="7">Hz1</strain>
        <tissue evidence="7">Whole</tissue>
    </source>
</reference>
<organism evidence="7">
    <name type="scientific">Henneguya salminicola</name>
    <name type="common">Myxosporean</name>
    <dbReference type="NCBI Taxonomy" id="69463"/>
    <lineage>
        <taxon>Eukaryota</taxon>
        <taxon>Metazoa</taxon>
        <taxon>Cnidaria</taxon>
        <taxon>Myxozoa</taxon>
        <taxon>Myxosporea</taxon>
        <taxon>Bivalvulida</taxon>
        <taxon>Platysporina</taxon>
        <taxon>Myxobolidae</taxon>
        <taxon>Henneguya</taxon>
    </lineage>
</organism>
<accession>A0A6G3MJ80</accession>
<dbReference type="InterPro" id="IPR034666">
    <property type="entry name" value="ARPC2/4"/>
</dbReference>
<evidence type="ECO:0000256" key="5">
    <source>
        <dbReference type="ARBA" id="ARBA00023212"/>
    </source>
</evidence>
<sequence length="184" mass="20660">MIASFRRHLYGSFLSYFYSKFSAGCSPLTIKIRDGELITFNCNPNSLIVIFTVKFQDSNDAAISRVFMQEYKDGKKAGKNAPSVLVSLKDPPTELAGVKVPTGSDVGFITFVLTASHGNNTNMQKTVECIHNFFPHLKYHLSCAKAYLHCRMRSKTEELIKILNRARPESFDKKLAGSRSLLKQ</sequence>
<protein>
    <recommendedName>
        <fullName evidence="6">Arp2/3 complex 34 kDa subunit</fullName>
    </recommendedName>
</protein>
<evidence type="ECO:0000256" key="6">
    <source>
        <dbReference type="RuleBase" id="RU364015"/>
    </source>
</evidence>
<evidence type="ECO:0000313" key="7">
    <source>
        <dbReference type="EMBL" id="NDJ94033.1"/>
    </source>
</evidence>
<dbReference type="Gene3D" id="3.30.1460.20">
    <property type="match status" value="1"/>
</dbReference>
<evidence type="ECO:0000256" key="3">
    <source>
        <dbReference type="ARBA" id="ARBA00022490"/>
    </source>
</evidence>
<dbReference type="EMBL" id="GHBP01006141">
    <property type="protein sequence ID" value="NDJ94033.1"/>
    <property type="molecule type" value="Transcribed_RNA"/>
</dbReference>
<dbReference type="InterPro" id="IPR007188">
    <property type="entry name" value="ARPC2"/>
</dbReference>
<dbReference type="PANTHER" id="PTHR12058">
    <property type="entry name" value="ARP2/3 COMPLEX 34 KDA SUBUNIT"/>
    <property type="match status" value="1"/>
</dbReference>
<dbReference type="GO" id="GO:0005885">
    <property type="term" value="C:Arp2/3 protein complex"/>
    <property type="evidence" value="ECO:0007669"/>
    <property type="project" value="InterPro"/>
</dbReference>
<evidence type="ECO:0000256" key="2">
    <source>
        <dbReference type="ARBA" id="ARBA00007192"/>
    </source>
</evidence>
<keyword evidence="4 6" id="KW-0009">Actin-binding</keyword>
<comment type="subunit">
    <text evidence="6">Component of the Arp2/3 complex.</text>
</comment>
<dbReference type="SUPFAM" id="SSF69645">
    <property type="entry name" value="Arp2/3 complex subunits"/>
    <property type="match status" value="1"/>
</dbReference>
<proteinExistence type="inferred from homology"/>